<evidence type="ECO:0000256" key="1">
    <source>
        <dbReference type="SAM" id="Phobius"/>
    </source>
</evidence>
<dbReference type="EMBL" id="JACGWK010001530">
    <property type="protein sequence ID" value="KAL0286563.1"/>
    <property type="molecule type" value="Genomic_DNA"/>
</dbReference>
<gene>
    <name evidence="2" type="ORF">Sangu_2728300</name>
</gene>
<dbReference type="AlphaFoldDB" id="A0AAW2IYP2"/>
<reference evidence="2" key="1">
    <citation type="submission" date="2020-06" db="EMBL/GenBank/DDBJ databases">
        <authorList>
            <person name="Li T."/>
            <person name="Hu X."/>
            <person name="Zhang T."/>
            <person name="Song X."/>
            <person name="Zhang H."/>
            <person name="Dai N."/>
            <person name="Sheng W."/>
            <person name="Hou X."/>
            <person name="Wei L."/>
        </authorList>
    </citation>
    <scope>NUCLEOTIDE SEQUENCE</scope>
    <source>
        <strain evidence="2">G01</strain>
        <tissue evidence="2">Leaf</tissue>
    </source>
</reference>
<reference evidence="2" key="2">
    <citation type="journal article" date="2024" name="Plant">
        <title>Genomic evolution and insights into agronomic trait innovations of Sesamum species.</title>
        <authorList>
            <person name="Miao H."/>
            <person name="Wang L."/>
            <person name="Qu L."/>
            <person name="Liu H."/>
            <person name="Sun Y."/>
            <person name="Le M."/>
            <person name="Wang Q."/>
            <person name="Wei S."/>
            <person name="Zheng Y."/>
            <person name="Lin W."/>
            <person name="Duan Y."/>
            <person name="Cao H."/>
            <person name="Xiong S."/>
            <person name="Wang X."/>
            <person name="Wei L."/>
            <person name="Li C."/>
            <person name="Ma Q."/>
            <person name="Ju M."/>
            <person name="Zhao R."/>
            <person name="Li G."/>
            <person name="Mu C."/>
            <person name="Tian Q."/>
            <person name="Mei H."/>
            <person name="Zhang T."/>
            <person name="Gao T."/>
            <person name="Zhang H."/>
        </authorList>
    </citation>
    <scope>NUCLEOTIDE SEQUENCE</scope>
    <source>
        <strain evidence="2">G01</strain>
    </source>
</reference>
<comment type="caution">
    <text evidence="2">The sequence shown here is derived from an EMBL/GenBank/DDBJ whole genome shotgun (WGS) entry which is preliminary data.</text>
</comment>
<keyword evidence="1" id="KW-0472">Membrane</keyword>
<keyword evidence="1" id="KW-0812">Transmembrane</keyword>
<protein>
    <submittedName>
        <fullName evidence="2">Uncharacterized protein</fullName>
    </submittedName>
</protein>
<feature type="transmembrane region" description="Helical" evidence="1">
    <location>
        <begin position="26"/>
        <end position="46"/>
    </location>
</feature>
<accession>A0AAW2IYP2</accession>
<proteinExistence type="predicted"/>
<organism evidence="2">
    <name type="scientific">Sesamum angustifolium</name>
    <dbReference type="NCBI Taxonomy" id="2727405"/>
    <lineage>
        <taxon>Eukaryota</taxon>
        <taxon>Viridiplantae</taxon>
        <taxon>Streptophyta</taxon>
        <taxon>Embryophyta</taxon>
        <taxon>Tracheophyta</taxon>
        <taxon>Spermatophyta</taxon>
        <taxon>Magnoliopsida</taxon>
        <taxon>eudicotyledons</taxon>
        <taxon>Gunneridae</taxon>
        <taxon>Pentapetalae</taxon>
        <taxon>asterids</taxon>
        <taxon>lamiids</taxon>
        <taxon>Lamiales</taxon>
        <taxon>Pedaliaceae</taxon>
        <taxon>Sesamum</taxon>
    </lineage>
</organism>
<keyword evidence="1" id="KW-1133">Transmembrane helix</keyword>
<evidence type="ECO:0000313" key="2">
    <source>
        <dbReference type="EMBL" id="KAL0286563.1"/>
    </source>
</evidence>
<name>A0AAW2IYP2_9LAMI</name>
<sequence length="117" mass="13309">MVCGVELVKRPFAKPSEGAHVSRCSYTFLFLLCIVGKSTGIVLKLFSMISSFNPKLVEKLCGTQIGEEESATRGRCNKQKHDVVRVAGFSRQNWGEEHKEVARRRRARTWRKRANLV</sequence>